<dbReference type="Proteomes" id="UP000366872">
    <property type="component" value="Unassembled WGS sequence"/>
</dbReference>
<proteinExistence type="predicted"/>
<gene>
    <name evidence="1" type="ORF">PDESU_02493</name>
</gene>
<reference evidence="1 2" key="1">
    <citation type="submission" date="2019-04" db="EMBL/GenBank/DDBJ databases">
        <authorList>
            <person name="Van Vliet M D."/>
        </authorList>
    </citation>
    <scope>NUCLEOTIDE SEQUENCE [LARGE SCALE GENOMIC DNA]</scope>
    <source>
        <strain evidence="1 2">F1</strain>
    </source>
</reference>
<protein>
    <submittedName>
        <fullName evidence="1">Uncharacterized protein</fullName>
    </submittedName>
</protein>
<name>A0A6C2U3K2_PONDE</name>
<keyword evidence="2" id="KW-1185">Reference proteome</keyword>
<dbReference type="RefSeq" id="WP_136079466.1">
    <property type="nucleotide sequence ID" value="NZ_CAAHFG010000001.1"/>
</dbReference>
<organism evidence="1 2">
    <name type="scientific">Pontiella desulfatans</name>
    <dbReference type="NCBI Taxonomy" id="2750659"/>
    <lineage>
        <taxon>Bacteria</taxon>
        <taxon>Pseudomonadati</taxon>
        <taxon>Kiritimatiellota</taxon>
        <taxon>Kiritimatiellia</taxon>
        <taxon>Kiritimatiellales</taxon>
        <taxon>Pontiellaceae</taxon>
        <taxon>Pontiella</taxon>
    </lineage>
</organism>
<evidence type="ECO:0000313" key="2">
    <source>
        <dbReference type="Proteomes" id="UP000366872"/>
    </source>
</evidence>
<sequence>MWIFQTLENRSFECRYWIGWITLHYRDLTNDGPLQSLKKPLSGFAKFRAAPLASALTLGGTIPQDQPRAIDEVRISWGALGVHELLDSGM</sequence>
<evidence type="ECO:0000313" key="1">
    <source>
        <dbReference type="EMBL" id="VGO13936.1"/>
    </source>
</evidence>
<accession>A0A6C2U3K2</accession>
<dbReference type="EMBL" id="CAAHFG010000001">
    <property type="protein sequence ID" value="VGO13936.1"/>
    <property type="molecule type" value="Genomic_DNA"/>
</dbReference>
<dbReference type="AlphaFoldDB" id="A0A6C2U3K2"/>